<protein>
    <submittedName>
        <fullName evidence="3">Anti-sigma B factor antagonist RsbV</fullName>
    </submittedName>
</protein>
<dbReference type="AlphaFoldDB" id="A0A3B1CRU1"/>
<dbReference type="PANTHER" id="PTHR33495:SF2">
    <property type="entry name" value="ANTI-SIGMA FACTOR ANTAGONIST TM_1081-RELATED"/>
    <property type="match status" value="1"/>
</dbReference>
<accession>A0A3B1CRU1</accession>
<dbReference type="Pfam" id="PF01740">
    <property type="entry name" value="STAS"/>
    <property type="match status" value="1"/>
</dbReference>
<dbReference type="InterPro" id="IPR002645">
    <property type="entry name" value="STAS_dom"/>
</dbReference>
<dbReference type="NCBIfam" id="TIGR00377">
    <property type="entry name" value="ant_ant_sig"/>
    <property type="match status" value="1"/>
</dbReference>
<name>A0A3B1CRU1_9ZZZZ</name>
<dbReference type="GO" id="GO:0043856">
    <property type="term" value="F:anti-sigma factor antagonist activity"/>
    <property type="evidence" value="ECO:0007669"/>
    <property type="project" value="InterPro"/>
</dbReference>
<dbReference type="CDD" id="cd07043">
    <property type="entry name" value="STAS_anti-anti-sigma_factors"/>
    <property type="match status" value="1"/>
</dbReference>
<feature type="domain" description="STAS" evidence="2">
    <location>
        <begin position="14"/>
        <end position="113"/>
    </location>
</feature>
<dbReference type="SUPFAM" id="SSF52091">
    <property type="entry name" value="SpoIIaa-like"/>
    <property type="match status" value="1"/>
</dbReference>
<evidence type="ECO:0000259" key="2">
    <source>
        <dbReference type="PROSITE" id="PS50801"/>
    </source>
</evidence>
<dbReference type="PANTHER" id="PTHR33495">
    <property type="entry name" value="ANTI-SIGMA FACTOR ANTAGONIST TM_1081-RELATED-RELATED"/>
    <property type="match status" value="1"/>
</dbReference>
<organism evidence="3">
    <name type="scientific">hydrothermal vent metagenome</name>
    <dbReference type="NCBI Taxonomy" id="652676"/>
    <lineage>
        <taxon>unclassified sequences</taxon>
        <taxon>metagenomes</taxon>
        <taxon>ecological metagenomes</taxon>
    </lineage>
</organism>
<evidence type="ECO:0000313" key="3">
    <source>
        <dbReference type="EMBL" id="VAX26708.1"/>
    </source>
</evidence>
<evidence type="ECO:0000256" key="1">
    <source>
        <dbReference type="ARBA" id="ARBA00009013"/>
    </source>
</evidence>
<dbReference type="InterPro" id="IPR003658">
    <property type="entry name" value="Anti-sigma_ant"/>
</dbReference>
<comment type="similarity">
    <text evidence="1">Belongs to the anti-sigma-factor antagonist family.</text>
</comment>
<dbReference type="EMBL" id="UOGG01000010">
    <property type="protein sequence ID" value="VAX26708.1"/>
    <property type="molecule type" value="Genomic_DNA"/>
</dbReference>
<dbReference type="InterPro" id="IPR036513">
    <property type="entry name" value="STAS_dom_sf"/>
</dbReference>
<proteinExistence type="inferred from homology"/>
<sequence>MSLDLKINRNSGKVATLLIAGDIDMSSSPLVRTHLTDLFADNQQAIIVDLSNVAYIDSSGIATLVEGLQWSHANNTKFRLVGLTPVVKDVFEIARLLTVFEVFDSQAKALAGV</sequence>
<dbReference type="PROSITE" id="PS50801">
    <property type="entry name" value="STAS"/>
    <property type="match status" value="1"/>
</dbReference>
<reference evidence="3" key="1">
    <citation type="submission" date="2018-06" db="EMBL/GenBank/DDBJ databases">
        <authorList>
            <person name="Zhirakovskaya E."/>
        </authorList>
    </citation>
    <scope>NUCLEOTIDE SEQUENCE</scope>
</reference>
<dbReference type="Gene3D" id="3.30.750.24">
    <property type="entry name" value="STAS domain"/>
    <property type="match status" value="1"/>
</dbReference>
<gene>
    <name evidence="3" type="ORF">MNBD_NITROSPINAE05-976</name>
</gene>